<dbReference type="AlphaFoldDB" id="A0A9E5MMP5"/>
<evidence type="ECO:0000313" key="8">
    <source>
        <dbReference type="Proteomes" id="UP000787472"/>
    </source>
</evidence>
<reference evidence="7" key="1">
    <citation type="submission" date="2020-03" db="EMBL/GenBank/DDBJ databases">
        <authorList>
            <person name="Guo F."/>
        </authorList>
    </citation>
    <scope>NUCLEOTIDE SEQUENCE</scope>
    <source>
        <strain evidence="7">JCM 30134</strain>
    </source>
</reference>
<feature type="active site" evidence="5">
    <location>
        <position position="282"/>
    </location>
</feature>
<keyword evidence="8" id="KW-1185">Reference proteome</keyword>
<feature type="binding site" evidence="6">
    <location>
        <position position="106"/>
    </location>
    <ligand>
        <name>substrate</name>
    </ligand>
</feature>
<accession>A0A9E5MMP5</accession>
<dbReference type="GO" id="GO:0047938">
    <property type="term" value="F:glucose-6-phosphate 1-epimerase activity"/>
    <property type="evidence" value="ECO:0007669"/>
    <property type="project" value="UniProtKB-UniRule"/>
</dbReference>
<comment type="catalytic activity">
    <reaction evidence="1">
        <text>alpha-D-glucose 6-phosphate = beta-D-glucose 6-phosphate</text>
        <dbReference type="Rhea" id="RHEA:16249"/>
        <dbReference type="ChEBI" id="CHEBI:58225"/>
        <dbReference type="ChEBI" id="CHEBI:58247"/>
        <dbReference type="EC" id="5.1.3.15"/>
    </reaction>
</comment>
<name>A0A9E5MMP5_9GAMM</name>
<dbReference type="EC" id="5.1.3.15" evidence="4"/>
<feature type="binding site" evidence="6">
    <location>
        <position position="85"/>
    </location>
    <ligand>
        <name>substrate</name>
    </ligand>
</feature>
<dbReference type="GO" id="GO:0005975">
    <property type="term" value="P:carbohydrate metabolic process"/>
    <property type="evidence" value="ECO:0007669"/>
    <property type="project" value="InterPro"/>
</dbReference>
<dbReference type="PANTHER" id="PTHR11122:SF13">
    <property type="entry name" value="GLUCOSE-6-PHOSPHATE 1-EPIMERASE"/>
    <property type="match status" value="1"/>
</dbReference>
<keyword evidence="3 4" id="KW-0413">Isomerase</keyword>
<proteinExistence type="inferred from homology"/>
<dbReference type="PANTHER" id="PTHR11122">
    <property type="entry name" value="APOSPORY-ASSOCIATED PROTEIN C-RELATED"/>
    <property type="match status" value="1"/>
</dbReference>
<dbReference type="Pfam" id="PF01263">
    <property type="entry name" value="Aldose_epim"/>
    <property type="match status" value="1"/>
</dbReference>
<dbReference type="InterPro" id="IPR008183">
    <property type="entry name" value="Aldose_1/G6P_1-epimerase"/>
</dbReference>
<gene>
    <name evidence="7" type="ORF">G8770_15970</name>
</gene>
<feature type="active site" evidence="5">
    <location>
        <position position="181"/>
    </location>
</feature>
<sequence length="309" mass="33571">MTHTTGIATAATVENCPHLTLTDSHNAFPDRNHEDSLAVIAVKNPYCTATITPQGAQLLTFEQADGTPLLWLSPQAIFKTGKAIRGGVPVCLPWFGPHTTDPSKPQHGFARNSLWQLTRAHALDDGATQLTWRFQVGTSHPAQFAGEFTAELTMTLSKRIDLQLVVSNDGTHPLPLSWALHSYHPVNNLATARVAGLDGCEYLDNTRQQSRFTQTGDITFGREVDRIFVSTSKHQDLITETQHLRVSGHDCSSAIIWNPGPQLAAGMADVGEGNHQGFVCVERGNTADNALRLAAGETHRASVRIEALT</sequence>
<dbReference type="CDD" id="cd09020">
    <property type="entry name" value="D-hex-6-P-epi_like"/>
    <property type="match status" value="1"/>
</dbReference>
<evidence type="ECO:0000313" key="7">
    <source>
        <dbReference type="EMBL" id="NHO67047.1"/>
    </source>
</evidence>
<dbReference type="Gene3D" id="2.70.98.10">
    <property type="match status" value="1"/>
</dbReference>
<dbReference type="InterPro" id="IPR025532">
    <property type="entry name" value="G6P_1-epimerase"/>
</dbReference>
<dbReference type="InterPro" id="IPR011013">
    <property type="entry name" value="Gal_mutarotase_sf_dom"/>
</dbReference>
<comment type="caution">
    <text evidence="7">The sequence shown here is derived from an EMBL/GenBank/DDBJ whole genome shotgun (WGS) entry which is preliminary data.</text>
</comment>
<evidence type="ECO:0000256" key="1">
    <source>
        <dbReference type="ARBA" id="ARBA00001096"/>
    </source>
</evidence>
<organism evidence="7 8">
    <name type="scientific">Pseudomaricurvus hydrocarbonicus</name>
    <dbReference type="NCBI Taxonomy" id="1470433"/>
    <lineage>
        <taxon>Bacteria</taxon>
        <taxon>Pseudomonadati</taxon>
        <taxon>Pseudomonadota</taxon>
        <taxon>Gammaproteobacteria</taxon>
        <taxon>Cellvibrionales</taxon>
        <taxon>Cellvibrionaceae</taxon>
        <taxon>Pseudomaricurvus</taxon>
    </lineage>
</organism>
<dbReference type="InterPro" id="IPR014718">
    <property type="entry name" value="GH-type_carb-bd"/>
</dbReference>
<evidence type="ECO:0000256" key="4">
    <source>
        <dbReference type="PIRNR" id="PIRNR016020"/>
    </source>
</evidence>
<dbReference type="RefSeq" id="WP_167189017.1">
    <property type="nucleotide sequence ID" value="NZ_JAAONZ010000014.1"/>
</dbReference>
<dbReference type="GO" id="GO:0030246">
    <property type="term" value="F:carbohydrate binding"/>
    <property type="evidence" value="ECO:0007669"/>
    <property type="project" value="UniProtKB-UniRule"/>
</dbReference>
<evidence type="ECO:0000256" key="5">
    <source>
        <dbReference type="PIRSR" id="PIRSR016020-1"/>
    </source>
</evidence>
<feature type="binding site" evidence="6">
    <location>
        <position position="111"/>
    </location>
    <ligand>
        <name>substrate</name>
    </ligand>
</feature>
<dbReference type="EMBL" id="JAAONZ010000014">
    <property type="protein sequence ID" value="NHO67047.1"/>
    <property type="molecule type" value="Genomic_DNA"/>
</dbReference>
<comment type="similarity">
    <text evidence="2 4">Belongs to the glucose-6-phosphate 1-epimerase family.</text>
</comment>
<dbReference type="PIRSF" id="PIRSF016020">
    <property type="entry name" value="PHexose_mutarotase"/>
    <property type="match status" value="1"/>
</dbReference>
<evidence type="ECO:0000256" key="6">
    <source>
        <dbReference type="PIRSR" id="PIRSR016020-2"/>
    </source>
</evidence>
<dbReference type="Proteomes" id="UP000787472">
    <property type="component" value="Unassembled WGS sequence"/>
</dbReference>
<dbReference type="SUPFAM" id="SSF74650">
    <property type="entry name" value="Galactose mutarotase-like"/>
    <property type="match status" value="1"/>
</dbReference>
<evidence type="ECO:0000256" key="2">
    <source>
        <dbReference type="ARBA" id="ARBA00005866"/>
    </source>
</evidence>
<evidence type="ECO:0000256" key="3">
    <source>
        <dbReference type="ARBA" id="ARBA00023235"/>
    </source>
</evidence>
<protein>
    <recommendedName>
        <fullName evidence="4">Putative glucose-6-phosphate 1-epimerase</fullName>
        <ecNumber evidence="4">5.1.3.15</ecNumber>
    </recommendedName>
</protein>